<evidence type="ECO:0000256" key="4">
    <source>
        <dbReference type="ARBA" id="ARBA00022989"/>
    </source>
</evidence>
<dbReference type="Pfam" id="PF25539">
    <property type="entry name" value="Bestrophin_2"/>
    <property type="match status" value="1"/>
</dbReference>
<dbReference type="EMBL" id="NPHW01003439">
    <property type="protein sequence ID" value="OXV09577.1"/>
    <property type="molecule type" value="Genomic_DNA"/>
</dbReference>
<organism evidence="8 9">
    <name type="scientific">Elaphomyces granulatus</name>
    <dbReference type="NCBI Taxonomy" id="519963"/>
    <lineage>
        <taxon>Eukaryota</taxon>
        <taxon>Fungi</taxon>
        <taxon>Dikarya</taxon>
        <taxon>Ascomycota</taxon>
        <taxon>Pezizomycotina</taxon>
        <taxon>Eurotiomycetes</taxon>
        <taxon>Eurotiomycetidae</taxon>
        <taxon>Eurotiales</taxon>
        <taxon>Elaphomycetaceae</taxon>
        <taxon>Elaphomyces</taxon>
    </lineage>
</organism>
<comment type="subcellular location">
    <subcellularLocation>
        <location evidence="1">Membrane</location>
        <topology evidence="1">Multi-pass membrane protein</topology>
    </subcellularLocation>
</comment>
<keyword evidence="2" id="KW-0813">Transport</keyword>
<evidence type="ECO:0000256" key="2">
    <source>
        <dbReference type="ARBA" id="ARBA00022448"/>
    </source>
</evidence>
<name>A0A232M0F7_9EURO</name>
<protein>
    <submittedName>
        <fullName evidence="8">Uncharacterized protein</fullName>
    </submittedName>
</protein>
<accession>A0A232M0F7</accession>
<dbReference type="PANTHER" id="PTHR33281:SF16">
    <property type="match status" value="1"/>
</dbReference>
<dbReference type="AlphaFoldDB" id="A0A232M0F7"/>
<evidence type="ECO:0000313" key="9">
    <source>
        <dbReference type="Proteomes" id="UP000243515"/>
    </source>
</evidence>
<proteinExistence type="predicted"/>
<reference evidence="8 9" key="1">
    <citation type="journal article" date="2015" name="Environ. Microbiol.">
        <title>Metagenome sequence of Elaphomyces granulatus from sporocarp tissue reveals Ascomycota ectomycorrhizal fingerprints of genome expansion and a Proteobacteria-rich microbiome.</title>
        <authorList>
            <person name="Quandt C.A."/>
            <person name="Kohler A."/>
            <person name="Hesse C.N."/>
            <person name="Sharpton T.J."/>
            <person name="Martin F."/>
            <person name="Spatafora J.W."/>
        </authorList>
    </citation>
    <scope>NUCLEOTIDE SEQUENCE [LARGE SCALE GENOMIC DNA]</scope>
    <source>
        <strain evidence="8 9">OSC145934</strain>
    </source>
</reference>
<evidence type="ECO:0000313" key="8">
    <source>
        <dbReference type="EMBL" id="OXV09577.1"/>
    </source>
</evidence>
<comment type="caution">
    <text evidence="8">The sequence shown here is derived from an EMBL/GenBank/DDBJ whole genome shotgun (WGS) entry which is preliminary data.</text>
</comment>
<evidence type="ECO:0000256" key="3">
    <source>
        <dbReference type="ARBA" id="ARBA00022692"/>
    </source>
</evidence>
<sequence length="414" mass="46136">MRFSTPSVVSREDTGLMERIRHHERTDTHPFLLSKRRHKPRRCPLVFRFIKGAIHSEIIIPIICHSIVATAVVCVDKYVFETLGLPSMIIPSLSIVVGLMLVFRNQTSYNRFWDGRNALQVVNTSIRNLVRSIITSSYNHDGLLSPEEVHDIEQTIRILVAIPYAIKNHLRAEWGAAWILGVAGNDVEGHGGQVYSTFYESLLPARLKGCEQDGLGFPYQLTFLVDSFIGRGIERGWFSAPGGSSMQTQLSTLTDAFGKMETIWLTPIPIAHQIHQKQVLALFGCVLPFSMVDDLGWWTVPIVSLVTFTLYGIEGIGSQLEDPFGYDRNDINMDAICQDLNIEVEAILTEWRRVKAAAEGAVAVVVTTEDVTTSKCGDITTTTTAQKAPIRKFDPGEMFLKSPSPAPSVVMNEF</sequence>
<gene>
    <name evidence="8" type="ORF">Egran_02661</name>
</gene>
<evidence type="ECO:0000256" key="5">
    <source>
        <dbReference type="ARBA" id="ARBA00023065"/>
    </source>
</evidence>
<feature type="transmembrane region" description="Helical" evidence="7">
    <location>
        <begin position="85"/>
        <end position="103"/>
    </location>
</feature>
<dbReference type="PANTHER" id="PTHR33281">
    <property type="entry name" value="UPF0187 PROTEIN YNEE"/>
    <property type="match status" value="1"/>
</dbReference>
<dbReference type="Proteomes" id="UP000243515">
    <property type="component" value="Unassembled WGS sequence"/>
</dbReference>
<evidence type="ECO:0000256" key="7">
    <source>
        <dbReference type="SAM" id="Phobius"/>
    </source>
</evidence>
<feature type="transmembrane region" description="Helical" evidence="7">
    <location>
        <begin position="58"/>
        <end position="79"/>
    </location>
</feature>
<keyword evidence="5" id="KW-0406">Ion transport</keyword>
<keyword evidence="3 7" id="KW-0812">Transmembrane</keyword>
<keyword evidence="9" id="KW-1185">Reference proteome</keyword>
<dbReference type="InterPro" id="IPR044669">
    <property type="entry name" value="YneE/VCCN1/2-like"/>
</dbReference>
<evidence type="ECO:0000256" key="1">
    <source>
        <dbReference type="ARBA" id="ARBA00004141"/>
    </source>
</evidence>
<dbReference type="OrthoDB" id="1368at2759"/>
<dbReference type="GO" id="GO:0005254">
    <property type="term" value="F:chloride channel activity"/>
    <property type="evidence" value="ECO:0007669"/>
    <property type="project" value="InterPro"/>
</dbReference>
<keyword evidence="4 7" id="KW-1133">Transmembrane helix</keyword>
<keyword evidence="6 7" id="KW-0472">Membrane</keyword>
<evidence type="ECO:0000256" key="6">
    <source>
        <dbReference type="ARBA" id="ARBA00023136"/>
    </source>
</evidence>
<dbReference type="GO" id="GO:0016020">
    <property type="term" value="C:membrane"/>
    <property type="evidence" value="ECO:0007669"/>
    <property type="project" value="UniProtKB-SubCell"/>
</dbReference>